<feature type="binding site" evidence="6">
    <location>
        <position position="160"/>
    </location>
    <ligand>
        <name>substrate</name>
    </ligand>
</feature>
<evidence type="ECO:0000256" key="4">
    <source>
        <dbReference type="ARBA" id="ARBA00023235"/>
    </source>
</evidence>
<feature type="active site" description="Proton acceptor; specific for (R)-substrate epimerization" evidence="5">
    <location>
        <position position="162"/>
    </location>
</feature>
<dbReference type="AlphaFoldDB" id="H0UJN5"/>
<feature type="binding site" evidence="6">
    <location>
        <position position="321"/>
    </location>
    <ligand>
        <name>substrate</name>
    </ligand>
</feature>
<feature type="binding site" evidence="6">
    <location>
        <position position="296"/>
    </location>
    <ligand>
        <name>substrate</name>
    </ligand>
</feature>
<evidence type="ECO:0000256" key="6">
    <source>
        <dbReference type="PIRSR" id="PIRSR634603-2"/>
    </source>
</evidence>
<protein>
    <recommendedName>
        <fullName evidence="8">Dipeptide epimerase</fullName>
        <ecNumber evidence="8">5.1.1.-</ecNumber>
    </recommendedName>
</protein>
<dbReference type="Pfam" id="PF02746">
    <property type="entry name" value="MR_MLE_N"/>
    <property type="match status" value="1"/>
</dbReference>
<feature type="binding site" evidence="6">
    <location>
        <position position="25"/>
    </location>
    <ligand>
        <name>substrate</name>
    </ligand>
</feature>
<feature type="binding site" evidence="6">
    <location>
        <position position="294"/>
    </location>
    <ligand>
        <name>substrate</name>
    </ligand>
</feature>
<evidence type="ECO:0000313" key="11">
    <source>
        <dbReference type="Proteomes" id="UP000003806"/>
    </source>
</evidence>
<sequence length="379" mass="40011">MSRIVALHWGRIEAPLRVPFKTSVRQVSTLVDFPVIIEANDGRQGLGSAPPTAKVTGHTEGAILGAYAEIAAALIGRDADDLAENLRALSHSIVANSSAKAAVDGALHDLWAKGLGVPLWKALGGSGGSVETNVTISVNAPDVMAKDSLDAIGRGFRTLKTKVGLDPEVDLQRLTAIRQAVGKDVTLRIDANQGWNARQALRMLDAMQEKDLDIELVEQPVPAWDLKGLAEVARQSPVPVVADESCWTADQARRLMDDSPVWPNIKLMKCGGLAEAKRIVALAEIYGREVMLGSMLEGKISVSVAVALALCRGVATRLDLDGPALVVKDDVVGGPEFNGPKISAWEGPGLGLAGVTNFQLLGGSGVGNFDASRFIVREG</sequence>
<comment type="cofactor">
    <cofactor evidence="7 8">
        <name>Mg(2+)</name>
        <dbReference type="ChEBI" id="CHEBI:18420"/>
    </cofactor>
    <text evidence="7 8">Binds 1 Mg(2+) ion per subunit.</text>
</comment>
<accession>H0UJN5</accession>
<dbReference type="OrthoDB" id="9775391at2"/>
<dbReference type="eggNOG" id="COG4948">
    <property type="taxonomic scope" value="Bacteria"/>
</dbReference>
<dbReference type="GO" id="GO:0016855">
    <property type="term" value="F:racemase and epimerase activity, acting on amino acids and derivatives"/>
    <property type="evidence" value="ECO:0007669"/>
    <property type="project" value="UniProtKB-UniRule"/>
</dbReference>
<feature type="binding site" evidence="6">
    <location>
        <position position="319"/>
    </location>
    <ligand>
        <name>substrate</name>
    </ligand>
</feature>
<feature type="binding site" evidence="7">
    <location>
        <position position="243"/>
    </location>
    <ligand>
        <name>Mg(2+)</name>
        <dbReference type="ChEBI" id="CHEBI:18420"/>
    </ligand>
</feature>
<dbReference type="RefSeq" id="WP_008520504.1">
    <property type="nucleotide sequence ID" value="NZ_CM001376.1"/>
</dbReference>
<dbReference type="Gene3D" id="3.30.390.10">
    <property type="entry name" value="Enolase-like, N-terminal domain"/>
    <property type="match status" value="1"/>
</dbReference>
<keyword evidence="3 7" id="KW-0460">Magnesium</keyword>
<keyword evidence="2 7" id="KW-0479">Metal-binding</keyword>
<dbReference type="InterPro" id="IPR036849">
    <property type="entry name" value="Enolase-like_C_sf"/>
</dbReference>
<dbReference type="InterPro" id="IPR034603">
    <property type="entry name" value="Dipeptide_epimerase"/>
</dbReference>
<gene>
    <name evidence="10" type="ORF">JonanDRAFT_0497</name>
</gene>
<evidence type="ECO:0000256" key="7">
    <source>
        <dbReference type="PIRSR" id="PIRSR634603-3"/>
    </source>
</evidence>
<name>H0UJN5_9BACT</name>
<evidence type="ECO:0000256" key="5">
    <source>
        <dbReference type="PIRSR" id="PIRSR634603-1"/>
    </source>
</evidence>
<dbReference type="InterPro" id="IPR029017">
    <property type="entry name" value="Enolase-like_N"/>
</dbReference>
<dbReference type="HOGENOM" id="CLU_030273_4_0_0"/>
<dbReference type="SUPFAM" id="SSF54826">
    <property type="entry name" value="Enolase N-terminal domain-like"/>
    <property type="match status" value="1"/>
</dbReference>
<organism evidence="10 11">
    <name type="scientific">Jonquetella anthropi DSM 22815</name>
    <dbReference type="NCBI Taxonomy" id="885272"/>
    <lineage>
        <taxon>Bacteria</taxon>
        <taxon>Thermotogati</taxon>
        <taxon>Synergistota</taxon>
        <taxon>Synergistia</taxon>
        <taxon>Synergistales</taxon>
        <taxon>Dethiosulfovibrionaceae</taxon>
        <taxon>Jonquetella</taxon>
    </lineage>
</organism>
<feature type="binding site" evidence="6">
    <location>
        <position position="135"/>
    </location>
    <ligand>
        <name>substrate</name>
    </ligand>
</feature>
<dbReference type="PANTHER" id="PTHR48073">
    <property type="entry name" value="O-SUCCINYLBENZOATE SYNTHASE-RELATED"/>
    <property type="match status" value="1"/>
</dbReference>
<reference evidence="10 11" key="1">
    <citation type="submission" date="2011-11" db="EMBL/GenBank/DDBJ databases">
        <title>The Noncontiguous Finished genome of Jonquetella anthropi DSM 22815.</title>
        <authorList>
            <consortium name="US DOE Joint Genome Institute (JGI-PGF)"/>
            <person name="Lucas S."/>
            <person name="Copeland A."/>
            <person name="Lapidus A."/>
            <person name="Glavina del Rio T."/>
            <person name="Dalin E."/>
            <person name="Tice H."/>
            <person name="Bruce D."/>
            <person name="Goodwin L."/>
            <person name="Pitluck S."/>
            <person name="Peters L."/>
            <person name="Mikhailova N."/>
            <person name="Held B."/>
            <person name="Kyrpides N."/>
            <person name="Mavromatis K."/>
            <person name="Ivanova N."/>
            <person name="Markowitz V."/>
            <person name="Cheng J.-F."/>
            <person name="Hugenholtz P."/>
            <person name="Woyke T."/>
            <person name="Wu D."/>
            <person name="Gronow S."/>
            <person name="Wellnitz S."/>
            <person name="Brambilla E."/>
            <person name="Klenk H.-P."/>
            <person name="Eisen J.A."/>
        </authorList>
    </citation>
    <scope>NUCLEOTIDE SEQUENCE [LARGE SCALE GENOMIC DNA]</scope>
    <source>
        <strain evidence="10 11">DSM 22815</strain>
    </source>
</reference>
<dbReference type="GO" id="GO:0046872">
    <property type="term" value="F:metal ion binding"/>
    <property type="evidence" value="ECO:0007669"/>
    <property type="project" value="UniProtKB-KW"/>
</dbReference>
<keyword evidence="4 8" id="KW-0413">Isomerase</keyword>
<dbReference type="SFLD" id="SFLDG00180">
    <property type="entry name" value="muconate_cycloisomerase"/>
    <property type="match status" value="1"/>
</dbReference>
<dbReference type="Proteomes" id="UP000003806">
    <property type="component" value="Chromosome"/>
</dbReference>
<dbReference type="Gene3D" id="3.20.20.120">
    <property type="entry name" value="Enolase-like C-terminal domain"/>
    <property type="match status" value="1"/>
</dbReference>
<dbReference type="InterPro" id="IPR029065">
    <property type="entry name" value="Enolase_C-like"/>
</dbReference>
<evidence type="ECO:0000256" key="8">
    <source>
        <dbReference type="RuleBase" id="RU366006"/>
    </source>
</evidence>
<dbReference type="SUPFAM" id="SSF51604">
    <property type="entry name" value="Enolase C-terminal domain-like"/>
    <property type="match status" value="1"/>
</dbReference>
<evidence type="ECO:0000256" key="3">
    <source>
        <dbReference type="ARBA" id="ARBA00022842"/>
    </source>
</evidence>
<keyword evidence="11" id="KW-1185">Reference proteome</keyword>
<dbReference type="EC" id="5.1.1.-" evidence="8"/>
<dbReference type="SFLD" id="SFLDS00001">
    <property type="entry name" value="Enolase"/>
    <property type="match status" value="1"/>
</dbReference>
<evidence type="ECO:0000259" key="9">
    <source>
        <dbReference type="SMART" id="SM00922"/>
    </source>
</evidence>
<dbReference type="STRING" id="885272.JonanDRAFT_0497"/>
<dbReference type="CDD" id="cd03319">
    <property type="entry name" value="L-Ala-DL-Glu_epimerase"/>
    <property type="match status" value="1"/>
</dbReference>
<feature type="domain" description="Mandelate racemase/muconate lactonizing enzyme C-terminal" evidence="9">
    <location>
        <begin position="141"/>
        <end position="239"/>
    </location>
</feature>
<dbReference type="Pfam" id="PF13378">
    <property type="entry name" value="MR_MLE_C"/>
    <property type="match status" value="1"/>
</dbReference>
<evidence type="ECO:0000313" key="10">
    <source>
        <dbReference type="EMBL" id="EHM12903.1"/>
    </source>
</evidence>
<proteinExistence type="inferred from homology"/>
<feature type="active site" description="Proton acceptor; specific for (S)-substrate epimerization" evidence="5">
    <location>
        <position position="266"/>
    </location>
</feature>
<dbReference type="InterPro" id="IPR013341">
    <property type="entry name" value="Mandelate_racemase_N_dom"/>
</dbReference>
<feature type="binding site" evidence="7">
    <location>
        <position position="218"/>
    </location>
    <ligand>
        <name>Mg(2+)</name>
        <dbReference type="ChEBI" id="CHEBI:18420"/>
    </ligand>
</feature>
<comment type="similarity">
    <text evidence="1 8">Belongs to the mandelate racemase/muconate lactonizing enzyme family.</text>
</comment>
<dbReference type="EMBL" id="CM001376">
    <property type="protein sequence ID" value="EHM12903.1"/>
    <property type="molecule type" value="Genomic_DNA"/>
</dbReference>
<evidence type="ECO:0000256" key="1">
    <source>
        <dbReference type="ARBA" id="ARBA00008031"/>
    </source>
</evidence>
<evidence type="ECO:0000256" key="2">
    <source>
        <dbReference type="ARBA" id="ARBA00022723"/>
    </source>
</evidence>
<dbReference type="SMART" id="SM00922">
    <property type="entry name" value="MR_MLE"/>
    <property type="match status" value="1"/>
</dbReference>
<dbReference type="PANTHER" id="PTHR48073:SF2">
    <property type="entry name" value="O-SUCCINYLBENZOATE SYNTHASE"/>
    <property type="match status" value="1"/>
</dbReference>
<dbReference type="InterPro" id="IPR013342">
    <property type="entry name" value="Mandelate_racemase_C"/>
</dbReference>
<dbReference type="SFLD" id="SFLDF00009">
    <property type="entry name" value="o-succinylbenzoate_synthase"/>
    <property type="match status" value="1"/>
</dbReference>
<feature type="binding site" evidence="7">
    <location>
        <position position="190"/>
    </location>
    <ligand>
        <name>Mg(2+)</name>
        <dbReference type="ChEBI" id="CHEBI:18420"/>
    </ligand>
</feature>